<evidence type="ECO:0000256" key="2">
    <source>
        <dbReference type="SAM" id="Phobius"/>
    </source>
</evidence>
<organism evidence="3 4">
    <name type="scientific">Oceanospirillum linum</name>
    <dbReference type="NCBI Taxonomy" id="966"/>
    <lineage>
        <taxon>Bacteria</taxon>
        <taxon>Pseudomonadati</taxon>
        <taxon>Pseudomonadota</taxon>
        <taxon>Gammaproteobacteria</taxon>
        <taxon>Oceanospirillales</taxon>
        <taxon>Oceanospirillaceae</taxon>
        <taxon>Oceanospirillum</taxon>
    </lineage>
</organism>
<comment type="caution">
    <text evidence="3">The sequence shown here is derived from an EMBL/GenBank/DDBJ whole genome shotgun (WGS) entry which is preliminary data.</text>
</comment>
<reference evidence="3" key="1">
    <citation type="submission" date="2017-02" db="EMBL/GenBank/DDBJ databases">
        <title>Draft Genome Sequence of the Salt Water Bacterium Oceanospirillum linum ATCC 11336.</title>
        <authorList>
            <person name="Trachtenberg A.M."/>
            <person name="Carney J.G."/>
            <person name="Linnane J.D."/>
            <person name="Rheaume B.A."/>
            <person name="Pitts N.L."/>
            <person name="Mykles D.L."/>
            <person name="Maclea K.S."/>
        </authorList>
    </citation>
    <scope>NUCLEOTIDE SEQUENCE [LARGE SCALE GENOMIC DNA]</scope>
    <source>
        <strain evidence="3">ATCC 11336</strain>
    </source>
</reference>
<evidence type="ECO:0000256" key="1">
    <source>
        <dbReference type="SAM" id="MobiDB-lite"/>
    </source>
</evidence>
<keyword evidence="2" id="KW-0472">Membrane</keyword>
<feature type="region of interest" description="Disordered" evidence="1">
    <location>
        <begin position="124"/>
        <end position="164"/>
    </location>
</feature>
<dbReference type="GO" id="GO:0016020">
    <property type="term" value="C:membrane"/>
    <property type="evidence" value="ECO:0007669"/>
    <property type="project" value="InterPro"/>
</dbReference>
<proteinExistence type="predicted"/>
<dbReference type="InterPro" id="IPR007313">
    <property type="entry name" value="FxsA"/>
</dbReference>
<name>A0A1T1HEY8_OCELI</name>
<keyword evidence="2" id="KW-1133">Transmembrane helix</keyword>
<evidence type="ECO:0008006" key="5">
    <source>
        <dbReference type="Google" id="ProtNLM"/>
    </source>
</evidence>
<protein>
    <recommendedName>
        <fullName evidence="5">Exlusion protein FxsA</fullName>
    </recommendedName>
</protein>
<keyword evidence="2" id="KW-0812">Transmembrane</keyword>
<dbReference type="EMBL" id="MTSD02000001">
    <property type="protein sequence ID" value="OOV88393.1"/>
    <property type="molecule type" value="Genomic_DNA"/>
</dbReference>
<keyword evidence="4" id="KW-1185">Reference proteome</keyword>
<dbReference type="AlphaFoldDB" id="A0A1T1HEY8"/>
<sequence length="164" mass="18175">MNKFLLLFIAVPLIEMVVLIKIGQQIGALSTIALVILTAIIGIALLKQQGIAMLNRANWKINQGQIPAREMAEGIVLAAGGALLLTPGFVTDALGFICILPGSRHFLLNQVLKNISINPIHQTHEQTHWHDTQSSQRDTYHRHTPQENKKDSGNVLEGDYERKK</sequence>
<dbReference type="Pfam" id="PF04186">
    <property type="entry name" value="FxsA"/>
    <property type="match status" value="1"/>
</dbReference>
<evidence type="ECO:0000313" key="4">
    <source>
        <dbReference type="Proteomes" id="UP000190064"/>
    </source>
</evidence>
<gene>
    <name evidence="3" type="ORF">BTA35_0202460</name>
</gene>
<accession>A0A1T1HEY8</accession>
<evidence type="ECO:0000313" key="3">
    <source>
        <dbReference type="EMBL" id="OOV88393.1"/>
    </source>
</evidence>
<feature type="compositionally biased region" description="Basic and acidic residues" evidence="1">
    <location>
        <begin position="138"/>
        <end position="152"/>
    </location>
</feature>
<dbReference type="PANTHER" id="PTHR35335">
    <property type="entry name" value="UPF0716 PROTEIN FXSA"/>
    <property type="match status" value="1"/>
</dbReference>
<dbReference type="Proteomes" id="UP000190064">
    <property type="component" value="Unassembled WGS sequence"/>
</dbReference>
<dbReference type="STRING" id="966.BTA35_0202460"/>
<dbReference type="PANTHER" id="PTHR35335:SF1">
    <property type="entry name" value="UPF0716 PROTEIN FXSA"/>
    <property type="match status" value="1"/>
</dbReference>
<dbReference type="NCBIfam" id="NF008528">
    <property type="entry name" value="PRK11463.1-2"/>
    <property type="match status" value="1"/>
</dbReference>
<dbReference type="RefSeq" id="WP_077242828.1">
    <property type="nucleotide sequence ID" value="NZ_FXTS01000001.1"/>
</dbReference>
<feature type="transmembrane region" description="Helical" evidence="2">
    <location>
        <begin position="26"/>
        <end position="46"/>
    </location>
</feature>